<comment type="subcellular location">
    <subcellularLocation>
        <location evidence="1">Secreted</location>
    </subcellularLocation>
</comment>
<evidence type="ECO:0000256" key="3">
    <source>
        <dbReference type="ARBA" id="ARBA00022729"/>
    </source>
</evidence>
<feature type="domain" description="DUF11" evidence="4">
    <location>
        <begin position="1571"/>
        <end position="1675"/>
    </location>
</feature>
<dbReference type="InterPro" id="IPR033764">
    <property type="entry name" value="Sdr_B"/>
</dbReference>
<dbReference type="NCBIfam" id="TIGR01451">
    <property type="entry name" value="B_ant_repeat"/>
    <property type="match status" value="4"/>
</dbReference>
<dbReference type="Pfam" id="PF17210">
    <property type="entry name" value="SdrD_B"/>
    <property type="match status" value="9"/>
</dbReference>
<dbReference type="RefSeq" id="WP_152890149.1">
    <property type="nucleotide sequence ID" value="NZ_WHJC01000138.1"/>
</dbReference>
<evidence type="ECO:0000256" key="2">
    <source>
        <dbReference type="ARBA" id="ARBA00022525"/>
    </source>
</evidence>
<dbReference type="PANTHER" id="PTHR23303:SF15">
    <property type="entry name" value="COLOSSIN-A"/>
    <property type="match status" value="1"/>
</dbReference>
<keyword evidence="2" id="KW-0964">Secreted</keyword>
<evidence type="ECO:0000259" key="5">
    <source>
        <dbReference type="Pfam" id="PF17210"/>
    </source>
</evidence>
<feature type="domain" description="SD-repeat containing protein B" evidence="5">
    <location>
        <begin position="2041"/>
        <end position="2152"/>
    </location>
</feature>
<dbReference type="Gene3D" id="2.60.40.10">
    <property type="entry name" value="Immunoglobulins"/>
    <property type="match status" value="10"/>
</dbReference>
<comment type="caution">
    <text evidence="6">The sequence shown here is derived from an EMBL/GenBank/DDBJ whole genome shotgun (WGS) entry which is preliminary data.</text>
</comment>
<feature type="domain" description="SD-repeat containing protein B" evidence="5">
    <location>
        <begin position="993"/>
        <end position="1107"/>
    </location>
</feature>
<feature type="domain" description="SD-repeat containing protein B" evidence="5">
    <location>
        <begin position="1345"/>
        <end position="1457"/>
    </location>
</feature>
<feature type="domain" description="SD-repeat containing protein B" evidence="5">
    <location>
        <begin position="1462"/>
        <end position="1550"/>
    </location>
</feature>
<feature type="domain" description="SD-repeat containing protein B" evidence="5">
    <location>
        <begin position="1112"/>
        <end position="1215"/>
    </location>
</feature>
<feature type="domain" description="SD-repeat containing protein B" evidence="5">
    <location>
        <begin position="1693"/>
        <end position="1805"/>
    </location>
</feature>
<reference evidence="6 7" key="1">
    <citation type="submission" date="2019-10" db="EMBL/GenBank/DDBJ databases">
        <title>The Genome Sequence of Clostridium tarantellae Isolated from Fish Brain.</title>
        <authorList>
            <person name="Bano L."/>
            <person name="Kiel M."/>
            <person name="Sales G."/>
            <person name="Doxey A.C."/>
            <person name="Mansfield M.J."/>
            <person name="Schiavone M."/>
            <person name="Rossetto O."/>
            <person name="Pirazzini M."/>
            <person name="Dobrindt U."/>
            <person name="Montecucco C."/>
        </authorList>
    </citation>
    <scope>NUCLEOTIDE SEQUENCE [LARGE SCALE GENOMIC DNA]</scope>
    <source>
        <strain evidence="6 7">DSM 3997</strain>
    </source>
</reference>
<organism evidence="6 7">
    <name type="scientific">Clostridium tarantellae</name>
    <dbReference type="NCBI Taxonomy" id="39493"/>
    <lineage>
        <taxon>Bacteria</taxon>
        <taxon>Bacillati</taxon>
        <taxon>Bacillota</taxon>
        <taxon>Clostridia</taxon>
        <taxon>Eubacteriales</taxon>
        <taxon>Clostridiaceae</taxon>
        <taxon>Clostridium</taxon>
    </lineage>
</organism>
<evidence type="ECO:0000259" key="4">
    <source>
        <dbReference type="Pfam" id="PF01345"/>
    </source>
</evidence>
<dbReference type="InterPro" id="IPR013783">
    <property type="entry name" value="Ig-like_fold"/>
</dbReference>
<keyword evidence="7" id="KW-1185">Reference proteome</keyword>
<dbReference type="SUPFAM" id="SSF49478">
    <property type="entry name" value="Cna protein B-type domain"/>
    <property type="match status" value="2"/>
</dbReference>
<feature type="domain" description="DUF11" evidence="4">
    <location>
        <begin position="1921"/>
        <end position="2021"/>
    </location>
</feature>
<gene>
    <name evidence="6" type="ORF">GBZ86_09695</name>
</gene>
<dbReference type="InterPro" id="IPR008966">
    <property type="entry name" value="Adhesion_dom_sf"/>
</dbReference>
<dbReference type="SUPFAM" id="SSF117074">
    <property type="entry name" value="Hypothetical protein PA1324"/>
    <property type="match status" value="9"/>
</dbReference>
<dbReference type="EMBL" id="WHJC01000138">
    <property type="protein sequence ID" value="MPQ44033.1"/>
    <property type="molecule type" value="Genomic_DNA"/>
</dbReference>
<name>A0A6I1MMP0_9CLOT</name>
<evidence type="ECO:0000256" key="1">
    <source>
        <dbReference type="ARBA" id="ARBA00004613"/>
    </source>
</evidence>
<feature type="domain" description="DUF11" evidence="4">
    <location>
        <begin position="1223"/>
        <end position="1325"/>
    </location>
</feature>
<sequence length="2455" mass="270588">MNLFTINLIKEKNNIAYQNLAELEVATTIRKTLTGNTTVNLEENFRYTIDVSFSNLTQGITSAIIEDFIPDYIEFTLPPVVPPLKAIRQENVQQGRQSGTKIIFDFNSIPQTGVSTALNISCKFKLGTSSGTNFTNSAILKVDSEPEQRVNASSVTLRLTPDFELKKEIVAPSRVNPTAGGTLIYILTLKNKLKKNREGNGDFGAKITNVRIVDTLPNGFTFDTSITSPIGIDVSGYDNRYNNLNGIISGNNVQFTLPDYYGTEYKFVYVVKIPSALQRGTTIRNTVQWNDDTGAKTPVTNTATTTNKEILFVLDKEGPTHATKGNKISYTIYPKNDSNVDLENVQITDTIPPEVTANRINTGVFGIFLGKYFNLTGNITISYEINNDGNFITLETVPANKEKFIDLPIVSQGQKITKIRWTIPKLPVGFFAYIPLAIDGIIDANTTATDITNIVQSKNNEVDETATFNTILDGFSDLIVKKEEVSPNTDVKVGDTIRYKLIIRSIRSQIDEPIITDLLDDKVEYLGNEVYSYYNYFTQTTKKSTDSDFTNVVSPITVQRIPNFNNTGKTLIRFKFKPNFALEQRGEFSVEFDVKVKIGAKGVVKNTTILGTNGNRAIVDTTKLLYGSKSYRDTDDRDGDNITGEILLESNEVTNKILLGISLASDKKLKGPLDQDFTENPNLGSTLQGAANEYKLTITNNGNVDLETIELIDILPHVGDTGVILPTSLRGSQFRVYEISEVIATLSSSRVTPSLKVEYSQSDDPIRFDANGNEIGSSNDWSTIVPSPIINNRAFKITSSDKILPGESLIITLKAITPVGAREGLTAWNSFALRGSYIDPFDNITTRQFLPTEPEKSGIEVKTPKITIGIIGDFVWYDLNSNGLQDAGESGLNGIKVNLYEKGNSKVLQTTFTANNINDQPGYYLFNNLSRNIYLVQFIKPSGYEFTLKYINPTDKNSNVITDTGFTDEIYIGIGDTPDEDLSIDAGLIKLTNIGDKVWEDRNLNGIQDANEPGIANVTVDLYRSNDLGPRSVIQRTTTDSNGIYSFTGIKPGKYKVKFTKPNGFDFTTKDASSDKTKTSKADKQSGFTDEITLISDETNNDIDAGLIRLCKVGDTVWLDRNENGIEDARESGVGNIQVNLYACNDRAKANSLYNTTTNNNGKYIIENIQPGRYYAVFSKPNGYRFVTVGNLVNSNGETSCFTLTTGQEKLDVDAPLIDIKNVSVNKEVDLSRAQIGDELTYTITIINNGKEEIRNVTLIDQIPNGTTFINGSLTLDGQTLANVNLNTGLNIGTVSVNQTIIVKFKVKIGNTLPNPNPIQNKATIIFQGGRTETPPTVTTVEKSSIGDFVWNDLNGNGIQDSGEQGIENITVKLYSSNNLNTVLRTTTTNSNGKYLFDNLRAGSYIVEFTKPNGYAFTRKGVGTDISKNSKVNISTGRTASINLNRNEENLNIDAGLIRLSKVGDTVWLDKNQNGRQEATEVGISGVQVVLHYCRDNSKSQYTAITNSNGKYLIEDVLPDRYYAKFSKPSGYNFVTAGNLVNANGDSKCFSLNPGEEKLDVDAPLIDIKNVSVNKAANLSRAQIGDELTYTITIINNGAVALTNVRLIDQIPNGTTFVNNSLILKGQPVSNVNLNNGINIGTVQAKETLTITFKIRIGNVLPNPNPIRNKATITFDGGQEETPPTVTTVEKSSIGDFVWNDLNGNGIQDSGERGLGNITVKLFRSNNLNVALRTTTTNVNGKYLFDNLRAGEYTVEFSKPKDYSFTRKGIGVDISKNSKVNIGTGRTDNITLKRNEENLNIDAGLIKLCKVGDTVWVDKNENGRQDPGEIGLRGVQVVLYYCRDNSKSQYTATTNSNGKYLIEDVLPDRYYAKFSKPNGYRFVTVGNLVNNNGDSTCFTLAPGQEILTVDAPLIDIKNVLVDKKVNLSKAQIGDELTYTITIVNNGILAITNVRLIDQIPNGTTFINNSLILKGQIVPNVNLNNGLNIGTIQSNETITIVFKVRIGNVLPNPNPIRNQATIIFDGGQEETPPTLTLVEKSSIGDFVWNDLNGNGIQDNGERGIANIIVNLYKDNFNEPIQTTRTDLNGKYLFDNLKSGPYTVGFIKPAGYDFTIKNAGTDLSKNSKVNKETSRTDIINLEVNEINLNIDAGLLSFGGISGIAWYDINENGIKDDDEQGIGGVTVEIFHCIDGEKTNYSAITDSSGRYNINNVDVGRYFAMFSPIDKYKFVTTRNLVDENGKTPCFDVIGGQITDHIDAPYKKIPCTSTVCGKVINVCNCCPVENLVVYLVKDGKRVAKHSTNSSGFYWFKVSKAGIYFIEFATSKNMCFITERIFEINLECYKTLCNLCTKVAIKKPCCNKNSESNIYGKVINVCTGNGIKNLKVTLIKDGKELYNCLTNNEGKYSFKISNTGNYFITFHNEPYINYLTTRVLKIKIECKKNICIPYTKVSINHS</sequence>
<dbReference type="Proteomes" id="UP000430345">
    <property type="component" value="Unassembled WGS sequence"/>
</dbReference>
<dbReference type="InterPro" id="IPR047589">
    <property type="entry name" value="DUF11_rpt"/>
</dbReference>
<proteinExistence type="predicted"/>
<dbReference type="Gene3D" id="2.60.40.740">
    <property type="match status" value="4"/>
</dbReference>
<accession>A0A6I1MMP0</accession>
<evidence type="ECO:0000313" key="7">
    <source>
        <dbReference type="Proteomes" id="UP000430345"/>
    </source>
</evidence>
<feature type="domain" description="SD-repeat containing protein B" evidence="5">
    <location>
        <begin position="2161"/>
        <end position="2234"/>
    </location>
</feature>
<dbReference type="InterPro" id="IPR051417">
    <property type="entry name" value="SDr/BOS_complex"/>
</dbReference>
<feature type="domain" description="SD-repeat containing protein B" evidence="5">
    <location>
        <begin position="1810"/>
        <end position="1897"/>
    </location>
</feature>
<dbReference type="OrthoDB" id="1726259at2"/>
<dbReference type="GO" id="GO:0005576">
    <property type="term" value="C:extracellular region"/>
    <property type="evidence" value="ECO:0007669"/>
    <property type="project" value="UniProtKB-SubCell"/>
</dbReference>
<feature type="domain" description="SD-repeat containing protein B" evidence="5">
    <location>
        <begin position="871"/>
        <end position="988"/>
    </location>
</feature>
<dbReference type="Pfam" id="PF01345">
    <property type="entry name" value="DUF11"/>
    <property type="match status" value="3"/>
</dbReference>
<protein>
    <submittedName>
        <fullName evidence="6">DUF11 domain-containing protein</fullName>
    </submittedName>
</protein>
<evidence type="ECO:0000313" key="6">
    <source>
        <dbReference type="EMBL" id="MPQ44033.1"/>
    </source>
</evidence>
<keyword evidence="3" id="KW-0732">Signal</keyword>
<dbReference type="PANTHER" id="PTHR23303">
    <property type="entry name" value="CARBOXYPEPTIDASE REGULATORY REGION-CONTAINING"/>
    <property type="match status" value="1"/>
</dbReference>
<dbReference type="SUPFAM" id="SSF49401">
    <property type="entry name" value="Bacterial adhesins"/>
    <property type="match status" value="2"/>
</dbReference>
<dbReference type="InterPro" id="IPR001434">
    <property type="entry name" value="OmcB-like_DUF11"/>
</dbReference>